<feature type="domain" description="IrrE N-terminal-like" evidence="1">
    <location>
        <begin position="71"/>
        <end position="170"/>
    </location>
</feature>
<evidence type="ECO:0000313" key="2">
    <source>
        <dbReference type="EMBL" id="GIF83141.1"/>
    </source>
</evidence>
<comment type="caution">
    <text evidence="2">The sequence shown here is derived from an EMBL/GenBank/DDBJ whole genome shotgun (WGS) entry which is preliminary data.</text>
</comment>
<proteinExistence type="predicted"/>
<dbReference type="PANTHER" id="PTHR43236">
    <property type="entry name" value="ANTITOXIN HIGA1"/>
    <property type="match status" value="1"/>
</dbReference>
<reference evidence="2 3" key="1">
    <citation type="submission" date="2021-01" db="EMBL/GenBank/DDBJ databases">
        <title>Whole genome shotgun sequence of Catellatospora bangladeshensis NBRC 107357.</title>
        <authorList>
            <person name="Komaki H."/>
            <person name="Tamura T."/>
        </authorList>
    </citation>
    <scope>NUCLEOTIDE SEQUENCE [LARGE SCALE GENOMIC DNA]</scope>
    <source>
        <strain evidence="2 3">NBRC 107357</strain>
    </source>
</reference>
<dbReference type="Pfam" id="PF06114">
    <property type="entry name" value="Peptidase_M78"/>
    <property type="match status" value="1"/>
</dbReference>
<dbReference type="InterPro" id="IPR052345">
    <property type="entry name" value="Rad_response_metalloprotease"/>
</dbReference>
<protein>
    <recommendedName>
        <fullName evidence="1">IrrE N-terminal-like domain-containing protein</fullName>
    </recommendedName>
</protein>
<dbReference type="Gene3D" id="1.10.10.2910">
    <property type="match status" value="1"/>
</dbReference>
<organism evidence="2 3">
    <name type="scientific">Catellatospora bangladeshensis</name>
    <dbReference type="NCBI Taxonomy" id="310355"/>
    <lineage>
        <taxon>Bacteria</taxon>
        <taxon>Bacillati</taxon>
        <taxon>Actinomycetota</taxon>
        <taxon>Actinomycetes</taxon>
        <taxon>Micromonosporales</taxon>
        <taxon>Micromonosporaceae</taxon>
        <taxon>Catellatospora</taxon>
    </lineage>
</organism>
<dbReference type="Proteomes" id="UP000601223">
    <property type="component" value="Unassembled WGS sequence"/>
</dbReference>
<name>A0A8J3NKW9_9ACTN</name>
<dbReference type="AlphaFoldDB" id="A0A8J3NKW9"/>
<dbReference type="EMBL" id="BONF01000027">
    <property type="protein sequence ID" value="GIF83141.1"/>
    <property type="molecule type" value="Genomic_DNA"/>
</dbReference>
<accession>A0A8J3NKW9</accession>
<gene>
    <name evidence="2" type="ORF">Cba03nite_44900</name>
</gene>
<evidence type="ECO:0000259" key="1">
    <source>
        <dbReference type="Pfam" id="PF06114"/>
    </source>
</evidence>
<sequence length="183" mass="20425">MTLRRGFKAEAERRAVALRAELGLEPSDRLDINELAKHLGVDIVLADELIDIGRLEELERIQAFAFSACTFHIDGRHIIVINPLRVVSRQTSDIAHELAHILLGHELSEVLIVADTPFRTCRPDQEEEATALGGTLLLPRPLLLHAARKGYDIAAIARAYGVTEEMARYRYNTTGVNRQASPR</sequence>
<dbReference type="PANTHER" id="PTHR43236:SF1">
    <property type="entry name" value="BLL7220 PROTEIN"/>
    <property type="match status" value="1"/>
</dbReference>
<keyword evidence="3" id="KW-1185">Reference proteome</keyword>
<dbReference type="InterPro" id="IPR010359">
    <property type="entry name" value="IrrE_HExxH"/>
</dbReference>
<dbReference type="RefSeq" id="WP_203749533.1">
    <property type="nucleotide sequence ID" value="NZ_BONF01000027.1"/>
</dbReference>
<evidence type="ECO:0000313" key="3">
    <source>
        <dbReference type="Proteomes" id="UP000601223"/>
    </source>
</evidence>